<gene>
    <name evidence="4" type="ORF">Ana3638_17290</name>
</gene>
<dbReference type="GO" id="GO:0009253">
    <property type="term" value="P:peptidoglycan catabolic process"/>
    <property type="evidence" value="ECO:0007669"/>
    <property type="project" value="InterPro"/>
</dbReference>
<feature type="domain" description="MurNAc-LAA" evidence="3">
    <location>
        <begin position="465"/>
        <end position="582"/>
    </location>
</feature>
<dbReference type="SUPFAM" id="SSF53187">
    <property type="entry name" value="Zn-dependent exopeptidases"/>
    <property type="match status" value="1"/>
</dbReference>
<dbReference type="EMBL" id="CP048000">
    <property type="protein sequence ID" value="QHQ62323.1"/>
    <property type="molecule type" value="Genomic_DNA"/>
</dbReference>
<protein>
    <recommendedName>
        <fullName evidence="3">MurNAc-LAA domain-containing protein</fullName>
    </recommendedName>
</protein>
<sequence length="592" mass="65439">MVPGSFVSSYLGYDYTWNSSTKTSVITSRAPEDEDDQDGEDGPELGGDPVPDSVAFNWGISSDYTEEYNKANSHNTASEISDDNDTSSNITSIKMDSPFSSNIEVYAINSYAPFGKSTVKINDQTLNLHINNSYLEESDTKEYSLGGKLTDHITATTDHSDLSTDIDFDLMDPNTSYELSLSDDKCTLYLTLYPNYISNIEAGTQAGNDYVKITGLRELNVDLTENGNIISLEIPNTINSVGEQYLNTALNTLQSVTSTSTDGNTTKIILETSGSANYEVTNTGNTYLLTFTEESSNDNLDYALQIKIPDEVFYSEITNEDLYYNNQIVLRIPGDYRDLYNTYPIDSSNSVISDISVGYKNDMTEIVIGTTKLQGYKLKDLGGYIGVALGNPRDIYKNIVVLDAGHGGTDPGASRKLNGVTINEKDLNFKIMYELTQKYFNAEDSEIKAYYSRYNNTKVDLYERAAFAKKVGADLFISLHMNANINTSPKGTEIYYTGSNKATTDNGLNSKILANMFLNSLPGKIGTDKRYISDKNLAVCRENTVPAILIELGFMSNTSDLKKITDSDFQEKSAEAIYDILCDVFSSYPTGR</sequence>
<evidence type="ECO:0000313" key="4">
    <source>
        <dbReference type="EMBL" id="QHQ62323.1"/>
    </source>
</evidence>
<name>A0A6P1TPE7_9FIRM</name>
<feature type="region of interest" description="Disordered" evidence="2">
    <location>
        <begin position="24"/>
        <end position="52"/>
    </location>
</feature>
<dbReference type="GO" id="GO:0008745">
    <property type="term" value="F:N-acetylmuramoyl-L-alanine amidase activity"/>
    <property type="evidence" value="ECO:0007669"/>
    <property type="project" value="InterPro"/>
</dbReference>
<proteinExistence type="predicted"/>
<dbReference type="PANTHER" id="PTHR30404">
    <property type="entry name" value="N-ACETYLMURAMOYL-L-ALANINE AMIDASE"/>
    <property type="match status" value="1"/>
</dbReference>
<feature type="compositionally biased region" description="Acidic residues" evidence="2">
    <location>
        <begin position="32"/>
        <end position="43"/>
    </location>
</feature>
<dbReference type="InterPro" id="IPR050695">
    <property type="entry name" value="N-acetylmuramoyl_amidase_3"/>
</dbReference>
<keyword evidence="5" id="KW-1185">Reference proteome</keyword>
<evidence type="ECO:0000256" key="1">
    <source>
        <dbReference type="ARBA" id="ARBA00022801"/>
    </source>
</evidence>
<feature type="region of interest" description="Disordered" evidence="2">
    <location>
        <begin position="70"/>
        <end position="89"/>
    </location>
</feature>
<dbReference type="AlphaFoldDB" id="A0A6P1TPE7"/>
<dbReference type="Pfam" id="PF01520">
    <property type="entry name" value="Amidase_3"/>
    <property type="match status" value="1"/>
</dbReference>
<dbReference type="KEGG" id="anr:Ana3638_17290"/>
<dbReference type="Proteomes" id="UP000464314">
    <property type="component" value="Chromosome"/>
</dbReference>
<accession>A0A6P1TPE7</accession>
<dbReference type="GO" id="GO:0030288">
    <property type="term" value="C:outer membrane-bounded periplasmic space"/>
    <property type="evidence" value="ECO:0007669"/>
    <property type="project" value="TreeGrafter"/>
</dbReference>
<reference evidence="4 5" key="1">
    <citation type="submission" date="2020-01" db="EMBL/GenBank/DDBJ databases">
        <title>Genome analysis of Anaerocolumna sp. CBA3638.</title>
        <authorList>
            <person name="Kim J."/>
            <person name="Roh S.W."/>
        </authorList>
    </citation>
    <scope>NUCLEOTIDE SEQUENCE [LARGE SCALE GENOMIC DNA]</scope>
    <source>
        <strain evidence="4 5">CBA3638</strain>
    </source>
</reference>
<dbReference type="CDD" id="cd02696">
    <property type="entry name" value="MurNAc-LAA"/>
    <property type="match status" value="1"/>
</dbReference>
<dbReference type="RefSeq" id="WP_161839147.1">
    <property type="nucleotide sequence ID" value="NZ_CP048000.1"/>
</dbReference>
<dbReference type="Gene3D" id="3.40.630.40">
    <property type="entry name" value="Zn-dependent exopeptidases"/>
    <property type="match status" value="1"/>
</dbReference>
<dbReference type="SMART" id="SM00646">
    <property type="entry name" value="Ami_3"/>
    <property type="match status" value="1"/>
</dbReference>
<organism evidence="4 5">
    <name type="scientific">Anaerocolumna sedimenticola</name>
    <dbReference type="NCBI Taxonomy" id="2696063"/>
    <lineage>
        <taxon>Bacteria</taxon>
        <taxon>Bacillati</taxon>
        <taxon>Bacillota</taxon>
        <taxon>Clostridia</taxon>
        <taxon>Lachnospirales</taxon>
        <taxon>Lachnospiraceae</taxon>
        <taxon>Anaerocolumna</taxon>
    </lineage>
</organism>
<keyword evidence="1" id="KW-0378">Hydrolase</keyword>
<evidence type="ECO:0000256" key="2">
    <source>
        <dbReference type="SAM" id="MobiDB-lite"/>
    </source>
</evidence>
<dbReference type="PANTHER" id="PTHR30404:SF0">
    <property type="entry name" value="N-ACETYLMURAMOYL-L-ALANINE AMIDASE AMIC"/>
    <property type="match status" value="1"/>
</dbReference>
<evidence type="ECO:0000259" key="3">
    <source>
        <dbReference type="SMART" id="SM00646"/>
    </source>
</evidence>
<feature type="compositionally biased region" description="Polar residues" evidence="2">
    <location>
        <begin position="70"/>
        <end position="79"/>
    </location>
</feature>
<dbReference type="InterPro" id="IPR002508">
    <property type="entry name" value="MurNAc-LAA_cat"/>
</dbReference>
<evidence type="ECO:0000313" key="5">
    <source>
        <dbReference type="Proteomes" id="UP000464314"/>
    </source>
</evidence>